<dbReference type="Gene3D" id="3.30.70.100">
    <property type="match status" value="1"/>
</dbReference>
<organism evidence="2 3">
    <name type="scientific">Hymenobacter cavernae</name>
    <dbReference type="NCBI Taxonomy" id="2044852"/>
    <lineage>
        <taxon>Bacteria</taxon>
        <taxon>Pseudomonadati</taxon>
        <taxon>Bacteroidota</taxon>
        <taxon>Cytophagia</taxon>
        <taxon>Cytophagales</taxon>
        <taxon>Hymenobacteraceae</taxon>
        <taxon>Hymenobacter</taxon>
    </lineage>
</organism>
<comment type="caution">
    <text evidence="2">The sequence shown here is derived from an EMBL/GenBank/DDBJ whole genome shotgun (WGS) entry which is preliminary data.</text>
</comment>
<gene>
    <name evidence="2" type="ORF">GCM10011383_26140</name>
</gene>
<dbReference type="Proteomes" id="UP000632273">
    <property type="component" value="Unassembled WGS sequence"/>
</dbReference>
<dbReference type="Pfam" id="PF04940">
    <property type="entry name" value="BLUF"/>
    <property type="match status" value="1"/>
</dbReference>
<dbReference type="SUPFAM" id="SSF54975">
    <property type="entry name" value="Acylphosphatase/BLUF domain-like"/>
    <property type="match status" value="1"/>
</dbReference>
<evidence type="ECO:0000313" key="3">
    <source>
        <dbReference type="Proteomes" id="UP000632273"/>
    </source>
</evidence>
<feature type="domain" description="BLUF" evidence="1">
    <location>
        <begin position="1"/>
        <end position="79"/>
    </location>
</feature>
<evidence type="ECO:0000313" key="2">
    <source>
        <dbReference type="EMBL" id="GGF13682.1"/>
    </source>
</evidence>
<dbReference type="InterPro" id="IPR036046">
    <property type="entry name" value="Acylphosphatase-like_dom_sf"/>
</dbReference>
<dbReference type="EMBL" id="BMHT01000004">
    <property type="protein sequence ID" value="GGF13682.1"/>
    <property type="molecule type" value="Genomic_DNA"/>
</dbReference>
<reference evidence="3" key="1">
    <citation type="journal article" date="2019" name="Int. J. Syst. Evol. Microbiol.">
        <title>The Global Catalogue of Microorganisms (GCM) 10K type strain sequencing project: providing services to taxonomists for standard genome sequencing and annotation.</title>
        <authorList>
            <consortium name="The Broad Institute Genomics Platform"/>
            <consortium name="The Broad Institute Genome Sequencing Center for Infectious Disease"/>
            <person name="Wu L."/>
            <person name="Ma J."/>
        </authorList>
    </citation>
    <scope>NUCLEOTIDE SEQUENCE [LARGE SCALE GENOMIC DNA]</scope>
    <source>
        <strain evidence="3">CGMCC 1.15197</strain>
    </source>
</reference>
<dbReference type="PROSITE" id="PS50925">
    <property type="entry name" value="BLUF"/>
    <property type="match status" value="1"/>
</dbReference>
<sequence>MTESQLEELLTKARATNTANSLTGVLLYSNGDIMQVLEGEQEMVQHIYEKIRQDIRHRDVSTLADGQIQRRNFSQWSMGFKAVDPADFMHLAGYLNVSKPNYLKSHGRVADSMLHDLLSTFVQDEIIRL</sequence>
<protein>
    <recommendedName>
        <fullName evidence="1">BLUF domain-containing protein</fullName>
    </recommendedName>
</protein>
<dbReference type="SMART" id="SM01034">
    <property type="entry name" value="BLUF"/>
    <property type="match status" value="1"/>
</dbReference>
<evidence type="ECO:0000259" key="1">
    <source>
        <dbReference type="PROSITE" id="PS50925"/>
    </source>
</evidence>
<name>A0ABQ1U9B0_9BACT</name>
<keyword evidence="3" id="KW-1185">Reference proteome</keyword>
<dbReference type="InterPro" id="IPR007024">
    <property type="entry name" value="BLUF_domain"/>
</dbReference>
<accession>A0ABQ1U9B0</accession>
<proteinExistence type="predicted"/>